<accession>A0A1Y2BDP2</accession>
<sequence length="235" mass="25230">MPTILITGANRGIGLQFAQRYAKQGGYKVVVAVRDVSKMPKIEGVQVITIDSSTTTGAKEGVEELKKLGIDKLDVVIANAAVNLTNAPFSEVSTADLDMTYYVNIRGVVVLFQAVLPLLPKSTGKFIVISSGAGTINKPEMGPGQGAYAMSKAAINFVVRKMHFENPDYLIAGFSPGWVKTDMGNQGAQWAELEGGVAPEDINETVPGMMELIAAGDREKLGGWMTNWNGDRMEF</sequence>
<dbReference type="Proteomes" id="UP000193986">
    <property type="component" value="Unassembled WGS sequence"/>
</dbReference>
<dbReference type="InParanoid" id="A0A1Y2BDP2"/>
<evidence type="ECO:0000256" key="1">
    <source>
        <dbReference type="ARBA" id="ARBA00006484"/>
    </source>
</evidence>
<dbReference type="SUPFAM" id="SSF51735">
    <property type="entry name" value="NAD(P)-binding Rossmann-fold domains"/>
    <property type="match status" value="1"/>
</dbReference>
<dbReference type="InterPro" id="IPR002347">
    <property type="entry name" value="SDR_fam"/>
</dbReference>
<comment type="caution">
    <text evidence="5">The sequence shown here is derived from an EMBL/GenBank/DDBJ whole genome shotgun (WGS) entry which is preliminary data.</text>
</comment>
<dbReference type="GO" id="GO:0005737">
    <property type="term" value="C:cytoplasm"/>
    <property type="evidence" value="ECO:0007669"/>
    <property type="project" value="TreeGrafter"/>
</dbReference>
<evidence type="ECO:0000256" key="2">
    <source>
        <dbReference type="ARBA" id="ARBA00022857"/>
    </source>
</evidence>
<dbReference type="Pfam" id="PF00106">
    <property type="entry name" value="adh_short"/>
    <property type="match status" value="1"/>
</dbReference>
<gene>
    <name evidence="5" type="ORF">BCR39DRAFT_557389</name>
</gene>
<dbReference type="PANTHER" id="PTHR43544">
    <property type="entry name" value="SHORT-CHAIN DEHYDROGENASE/REDUCTASE"/>
    <property type="match status" value="1"/>
</dbReference>
<protein>
    <recommendedName>
        <fullName evidence="4">Ketoreductase domain-containing protein</fullName>
    </recommendedName>
</protein>
<dbReference type="AlphaFoldDB" id="A0A1Y2BDP2"/>
<dbReference type="PRINTS" id="PR00081">
    <property type="entry name" value="GDHRDH"/>
</dbReference>
<comment type="similarity">
    <text evidence="1">Belongs to the short-chain dehydrogenases/reductases (SDR) family.</text>
</comment>
<dbReference type="EMBL" id="MCFC01000008">
    <property type="protein sequence ID" value="ORY32826.1"/>
    <property type="molecule type" value="Genomic_DNA"/>
</dbReference>
<evidence type="ECO:0000259" key="4">
    <source>
        <dbReference type="SMART" id="SM00822"/>
    </source>
</evidence>
<dbReference type="PANTHER" id="PTHR43544:SF7">
    <property type="entry name" value="NADB-LER2"/>
    <property type="match status" value="1"/>
</dbReference>
<evidence type="ECO:0000256" key="3">
    <source>
        <dbReference type="ARBA" id="ARBA00023002"/>
    </source>
</evidence>
<keyword evidence="2" id="KW-0521">NADP</keyword>
<keyword evidence="3" id="KW-0560">Oxidoreductase</keyword>
<proteinExistence type="inferred from homology"/>
<dbReference type="OrthoDB" id="9876299at2759"/>
<dbReference type="SMART" id="SM00822">
    <property type="entry name" value="PKS_KR"/>
    <property type="match status" value="1"/>
</dbReference>
<reference evidence="5 6" key="1">
    <citation type="submission" date="2016-07" db="EMBL/GenBank/DDBJ databases">
        <title>Pervasive Adenine N6-methylation of Active Genes in Fungi.</title>
        <authorList>
            <consortium name="DOE Joint Genome Institute"/>
            <person name="Mondo S.J."/>
            <person name="Dannebaum R.O."/>
            <person name="Kuo R.C."/>
            <person name="Labutti K."/>
            <person name="Haridas S."/>
            <person name="Kuo A."/>
            <person name="Salamov A."/>
            <person name="Ahrendt S.R."/>
            <person name="Lipzen A."/>
            <person name="Sullivan W."/>
            <person name="Andreopoulos W.B."/>
            <person name="Clum A."/>
            <person name="Lindquist E."/>
            <person name="Daum C."/>
            <person name="Ramamoorthy G.K."/>
            <person name="Gryganskyi A."/>
            <person name="Culley D."/>
            <person name="Magnuson J.K."/>
            <person name="James T.Y."/>
            <person name="O'Malley M.A."/>
            <person name="Stajich J.E."/>
            <person name="Spatafora J.W."/>
            <person name="Visel A."/>
            <person name="Grigoriev I.V."/>
        </authorList>
    </citation>
    <scope>NUCLEOTIDE SEQUENCE [LARGE SCALE GENOMIC DNA]</scope>
    <source>
        <strain evidence="5 6">68-887.2</strain>
    </source>
</reference>
<dbReference type="InterPro" id="IPR036291">
    <property type="entry name" value="NAD(P)-bd_dom_sf"/>
</dbReference>
<dbReference type="GO" id="GO:0016491">
    <property type="term" value="F:oxidoreductase activity"/>
    <property type="evidence" value="ECO:0007669"/>
    <property type="project" value="UniProtKB-KW"/>
</dbReference>
<evidence type="ECO:0000313" key="6">
    <source>
        <dbReference type="Proteomes" id="UP000193986"/>
    </source>
</evidence>
<feature type="domain" description="Ketoreductase" evidence="4">
    <location>
        <begin position="2"/>
        <end position="193"/>
    </location>
</feature>
<dbReference type="InterPro" id="IPR057326">
    <property type="entry name" value="KR_dom"/>
</dbReference>
<dbReference type="Gene3D" id="3.40.50.720">
    <property type="entry name" value="NAD(P)-binding Rossmann-like Domain"/>
    <property type="match status" value="1"/>
</dbReference>
<organism evidence="5 6">
    <name type="scientific">Naematelia encephala</name>
    <dbReference type="NCBI Taxonomy" id="71784"/>
    <lineage>
        <taxon>Eukaryota</taxon>
        <taxon>Fungi</taxon>
        <taxon>Dikarya</taxon>
        <taxon>Basidiomycota</taxon>
        <taxon>Agaricomycotina</taxon>
        <taxon>Tremellomycetes</taxon>
        <taxon>Tremellales</taxon>
        <taxon>Naemateliaceae</taxon>
        <taxon>Naematelia</taxon>
    </lineage>
</organism>
<dbReference type="InterPro" id="IPR051468">
    <property type="entry name" value="Fungal_SecMetab_SDRs"/>
</dbReference>
<evidence type="ECO:0000313" key="5">
    <source>
        <dbReference type="EMBL" id="ORY32826.1"/>
    </source>
</evidence>
<name>A0A1Y2BDP2_9TREE</name>
<keyword evidence="6" id="KW-1185">Reference proteome</keyword>